<dbReference type="RefSeq" id="WP_145077219.1">
    <property type="nucleotide sequence ID" value="NZ_CP036298.1"/>
</dbReference>
<protein>
    <recommendedName>
        <fullName evidence="4">N-acetyltransferase domain-containing protein</fullName>
    </recommendedName>
</protein>
<feature type="compositionally biased region" description="Low complexity" evidence="1">
    <location>
        <begin position="259"/>
        <end position="271"/>
    </location>
</feature>
<name>A0A518G5S7_9BACT</name>
<evidence type="ECO:0000313" key="3">
    <source>
        <dbReference type="Proteomes" id="UP000318017"/>
    </source>
</evidence>
<dbReference type="KEGG" id="ahel:Q31a_22460"/>
<organism evidence="2 3">
    <name type="scientific">Aureliella helgolandensis</name>
    <dbReference type="NCBI Taxonomy" id="2527968"/>
    <lineage>
        <taxon>Bacteria</taxon>
        <taxon>Pseudomonadati</taxon>
        <taxon>Planctomycetota</taxon>
        <taxon>Planctomycetia</taxon>
        <taxon>Pirellulales</taxon>
        <taxon>Pirellulaceae</taxon>
        <taxon>Aureliella</taxon>
    </lineage>
</organism>
<dbReference type="Gene3D" id="3.40.630.30">
    <property type="match status" value="1"/>
</dbReference>
<proteinExistence type="predicted"/>
<dbReference type="EMBL" id="CP036298">
    <property type="protein sequence ID" value="QDV23935.1"/>
    <property type="molecule type" value="Genomic_DNA"/>
</dbReference>
<keyword evidence="3" id="KW-1185">Reference proteome</keyword>
<evidence type="ECO:0000313" key="2">
    <source>
        <dbReference type="EMBL" id="QDV23935.1"/>
    </source>
</evidence>
<dbReference type="InterPro" id="IPR016181">
    <property type="entry name" value="Acyl_CoA_acyltransferase"/>
</dbReference>
<evidence type="ECO:0000256" key="1">
    <source>
        <dbReference type="SAM" id="MobiDB-lite"/>
    </source>
</evidence>
<reference evidence="2 3" key="1">
    <citation type="submission" date="2019-02" db="EMBL/GenBank/DDBJ databases">
        <title>Deep-cultivation of Planctomycetes and their phenomic and genomic characterization uncovers novel biology.</title>
        <authorList>
            <person name="Wiegand S."/>
            <person name="Jogler M."/>
            <person name="Boedeker C."/>
            <person name="Pinto D."/>
            <person name="Vollmers J."/>
            <person name="Rivas-Marin E."/>
            <person name="Kohn T."/>
            <person name="Peeters S.H."/>
            <person name="Heuer A."/>
            <person name="Rast P."/>
            <person name="Oberbeckmann S."/>
            <person name="Bunk B."/>
            <person name="Jeske O."/>
            <person name="Meyerdierks A."/>
            <person name="Storesund J.E."/>
            <person name="Kallscheuer N."/>
            <person name="Luecker S."/>
            <person name="Lage O.M."/>
            <person name="Pohl T."/>
            <person name="Merkel B.J."/>
            <person name="Hornburger P."/>
            <person name="Mueller R.-W."/>
            <person name="Bruemmer F."/>
            <person name="Labrenz M."/>
            <person name="Spormann A.M."/>
            <person name="Op den Camp H."/>
            <person name="Overmann J."/>
            <person name="Amann R."/>
            <person name="Jetten M.S.M."/>
            <person name="Mascher T."/>
            <person name="Medema M.H."/>
            <person name="Devos D.P."/>
            <person name="Kaster A.-K."/>
            <person name="Ovreas L."/>
            <person name="Rohde M."/>
            <person name="Galperin M.Y."/>
            <person name="Jogler C."/>
        </authorList>
    </citation>
    <scope>NUCLEOTIDE SEQUENCE [LARGE SCALE GENOMIC DNA]</scope>
    <source>
        <strain evidence="2 3">Q31a</strain>
    </source>
</reference>
<dbReference type="SUPFAM" id="SSF55729">
    <property type="entry name" value="Acyl-CoA N-acyltransferases (Nat)"/>
    <property type="match status" value="1"/>
</dbReference>
<gene>
    <name evidence="2" type="ORF">Q31a_22460</name>
</gene>
<dbReference type="AlphaFoldDB" id="A0A518G5S7"/>
<dbReference type="OrthoDB" id="241885at2"/>
<accession>A0A518G5S7</accession>
<evidence type="ECO:0008006" key="4">
    <source>
        <dbReference type="Google" id="ProtNLM"/>
    </source>
</evidence>
<sequence>MTVKIRTFRNTDVAQLCDVWNAHNSVLGPECTIDLLRLELCSLAKPFFCESDLLVAEQDGSVVGWIHLAGLPNEDLSDLEPGAGAIAALCVVPGGDEDQTAAELLKAADQIFAERQILQYAFRPILPKSAFYLGCGPAGSMIGLTSKEVRIRRWLMQSNFKARCPTNVWGLDLGAFQPPIDRQQIQIRRSAQVNRGVDEPYLPWWQACLLGHTEPNAFQLTHRIEKRVLHEILFWTVASELQTTPGSVAWMWPVSLPSSSEPSSSVPTPASRGTLGAPSSGDLEADRLVFLVGESLREFQNDRLDSVRTVSAANDLKMSGLLRRLGFTSIESGVEFEKRVE</sequence>
<dbReference type="Proteomes" id="UP000318017">
    <property type="component" value="Chromosome"/>
</dbReference>
<feature type="region of interest" description="Disordered" evidence="1">
    <location>
        <begin position="259"/>
        <end position="279"/>
    </location>
</feature>